<keyword evidence="4 6" id="KW-1133">Transmembrane helix</keyword>
<evidence type="ECO:0000256" key="2">
    <source>
        <dbReference type="ARBA" id="ARBA00009598"/>
    </source>
</evidence>
<dbReference type="GO" id="GO:0035435">
    <property type="term" value="P:phosphate ion transmembrane transport"/>
    <property type="evidence" value="ECO:0007669"/>
    <property type="project" value="TreeGrafter"/>
</dbReference>
<sequence>MLGAAFSPRLMLALGLIATSGINVAFGFTSGVWWWTMLWALNGGIQGIGAPACAMLLTRWFAARERGTYWGLWNISTNLGGFLSPLVVGYLAKHFGWQWGLMAPGMFGLAAGTVLLFALADKPEDTGFPPVEAVKEPAAGADKAKQSAGAALADSMKEVVTSWRTWLLALVYFFVYLIRQGCTSWLIFYLLEAKGAVDAAAAAITVSGLELGGLLGGTLSGVLSDKSIRAAKADPNAGLVGRRVQIVMAYTVACIGVLLALKQVPTGAASVQWLVIAALGFTIYGPQMLIGLCGAELISPKSVGASQGILGLISYMGAAAAGIPLSFMQVRYGWNGYFTAMIGACVVSLVLLLPLANAKSYVQAQRDAKAA</sequence>
<feature type="transmembrane region" description="Helical" evidence="6">
    <location>
        <begin position="97"/>
        <end position="120"/>
    </location>
</feature>
<dbReference type="Gene3D" id="1.20.1250.20">
    <property type="entry name" value="MFS general substrate transporter like domains"/>
    <property type="match status" value="2"/>
</dbReference>
<proteinExistence type="inferred from homology"/>
<evidence type="ECO:0000313" key="9">
    <source>
        <dbReference type="Proteomes" id="UP000256970"/>
    </source>
</evidence>
<feature type="domain" description="Major facilitator superfamily (MFS) profile" evidence="7">
    <location>
        <begin position="1"/>
        <end position="360"/>
    </location>
</feature>
<comment type="similarity">
    <text evidence="2">Belongs to the major facilitator superfamily. Organophosphate:Pi antiporter (OPA) (TC 2.A.1.4) family.</text>
</comment>
<evidence type="ECO:0000256" key="1">
    <source>
        <dbReference type="ARBA" id="ARBA00004127"/>
    </source>
</evidence>
<dbReference type="AlphaFoldDB" id="A0A383WCA5"/>
<dbReference type="InterPro" id="IPR020846">
    <property type="entry name" value="MFS_dom"/>
</dbReference>
<evidence type="ECO:0000313" key="8">
    <source>
        <dbReference type="EMBL" id="SZX74664.1"/>
    </source>
</evidence>
<evidence type="ECO:0000256" key="3">
    <source>
        <dbReference type="ARBA" id="ARBA00022692"/>
    </source>
</evidence>
<dbReference type="GO" id="GO:0055062">
    <property type="term" value="P:phosphate ion homeostasis"/>
    <property type="evidence" value="ECO:0007669"/>
    <property type="project" value="UniProtKB-ARBA"/>
</dbReference>
<feature type="transmembrane region" description="Helical" evidence="6">
    <location>
        <begin position="244"/>
        <end position="261"/>
    </location>
</feature>
<dbReference type="PIRSF" id="PIRSF002808">
    <property type="entry name" value="Hexose_phosphate_transp"/>
    <property type="match status" value="1"/>
</dbReference>
<feature type="transmembrane region" description="Helical" evidence="6">
    <location>
        <begin position="69"/>
        <end position="91"/>
    </location>
</feature>
<dbReference type="Pfam" id="PF07690">
    <property type="entry name" value="MFS_1"/>
    <property type="match status" value="1"/>
</dbReference>
<evidence type="ECO:0000259" key="7">
    <source>
        <dbReference type="PROSITE" id="PS50850"/>
    </source>
</evidence>
<feature type="transmembrane region" description="Helical" evidence="6">
    <location>
        <begin position="37"/>
        <end position="57"/>
    </location>
</feature>
<feature type="transmembrane region" description="Helical" evidence="6">
    <location>
        <begin position="309"/>
        <end position="328"/>
    </location>
</feature>
<keyword evidence="9" id="KW-1185">Reference proteome</keyword>
<feature type="transmembrane region" description="Helical" evidence="6">
    <location>
        <begin position="334"/>
        <end position="356"/>
    </location>
</feature>
<evidence type="ECO:0000256" key="6">
    <source>
        <dbReference type="SAM" id="Phobius"/>
    </source>
</evidence>
<organism evidence="8 9">
    <name type="scientific">Tetradesmus obliquus</name>
    <name type="common">Green alga</name>
    <name type="synonym">Acutodesmus obliquus</name>
    <dbReference type="NCBI Taxonomy" id="3088"/>
    <lineage>
        <taxon>Eukaryota</taxon>
        <taxon>Viridiplantae</taxon>
        <taxon>Chlorophyta</taxon>
        <taxon>core chlorophytes</taxon>
        <taxon>Chlorophyceae</taxon>
        <taxon>CS clade</taxon>
        <taxon>Sphaeropleales</taxon>
        <taxon>Scenedesmaceae</taxon>
        <taxon>Tetradesmus</taxon>
    </lineage>
</organism>
<dbReference type="STRING" id="3088.A0A383WCA5"/>
<name>A0A383WCA5_TETOB</name>
<dbReference type="InterPro" id="IPR011701">
    <property type="entry name" value="MFS"/>
</dbReference>
<dbReference type="SUPFAM" id="SSF103473">
    <property type="entry name" value="MFS general substrate transporter"/>
    <property type="match status" value="1"/>
</dbReference>
<dbReference type="InterPro" id="IPR000849">
    <property type="entry name" value="Sugar_P_transporter"/>
</dbReference>
<feature type="transmembrane region" description="Helical" evidence="6">
    <location>
        <begin position="166"/>
        <end position="188"/>
    </location>
</feature>
<gene>
    <name evidence="8" type="ORF">BQ4739_LOCUS14985</name>
</gene>
<dbReference type="InterPro" id="IPR036259">
    <property type="entry name" value="MFS_trans_sf"/>
</dbReference>
<keyword evidence="5 6" id="KW-0472">Membrane</keyword>
<dbReference type="PANTHER" id="PTHR43826">
    <property type="entry name" value="GLUCOSE-6-PHOSPHATE EXCHANGER SLC37A4"/>
    <property type="match status" value="1"/>
</dbReference>
<evidence type="ECO:0000256" key="5">
    <source>
        <dbReference type="ARBA" id="ARBA00023136"/>
    </source>
</evidence>
<dbReference type="PROSITE" id="PS50850">
    <property type="entry name" value="MFS"/>
    <property type="match status" value="1"/>
</dbReference>
<dbReference type="GO" id="GO:0016020">
    <property type="term" value="C:membrane"/>
    <property type="evidence" value="ECO:0007669"/>
    <property type="project" value="InterPro"/>
</dbReference>
<accession>A0A383WCA5</accession>
<dbReference type="GO" id="GO:0012505">
    <property type="term" value="C:endomembrane system"/>
    <property type="evidence" value="ECO:0007669"/>
    <property type="project" value="UniProtKB-SubCell"/>
</dbReference>
<evidence type="ECO:0000256" key="4">
    <source>
        <dbReference type="ARBA" id="ARBA00022989"/>
    </source>
</evidence>
<reference evidence="8 9" key="1">
    <citation type="submission" date="2016-10" db="EMBL/GenBank/DDBJ databases">
        <authorList>
            <person name="Cai Z."/>
        </authorList>
    </citation>
    <scope>NUCLEOTIDE SEQUENCE [LARGE SCALE GENOMIC DNA]</scope>
</reference>
<dbReference type="GO" id="GO:0061513">
    <property type="term" value="F:glucose 6-phosphate:phosphate antiporter activity"/>
    <property type="evidence" value="ECO:0007669"/>
    <property type="project" value="TreeGrafter"/>
</dbReference>
<dbReference type="PANTHER" id="PTHR43826:SF3">
    <property type="entry name" value="GLUCOSE-6-PHOSPHATE EXCHANGER SLC37A4"/>
    <property type="match status" value="1"/>
</dbReference>
<dbReference type="Proteomes" id="UP000256970">
    <property type="component" value="Unassembled WGS sequence"/>
</dbReference>
<feature type="transmembrane region" description="Helical" evidence="6">
    <location>
        <begin position="200"/>
        <end position="223"/>
    </location>
</feature>
<comment type="subcellular location">
    <subcellularLocation>
        <location evidence="1">Endomembrane system</location>
        <topology evidence="1">Multi-pass membrane protein</topology>
    </subcellularLocation>
</comment>
<feature type="transmembrane region" description="Helical" evidence="6">
    <location>
        <begin position="273"/>
        <end position="297"/>
    </location>
</feature>
<protein>
    <recommendedName>
        <fullName evidence="7">Major facilitator superfamily (MFS) profile domain-containing protein</fullName>
    </recommendedName>
</protein>
<dbReference type="InterPro" id="IPR051337">
    <property type="entry name" value="OPA_Antiporter"/>
</dbReference>
<dbReference type="EMBL" id="FNXT01001219">
    <property type="protein sequence ID" value="SZX74664.1"/>
    <property type="molecule type" value="Genomic_DNA"/>
</dbReference>
<keyword evidence="3 6" id="KW-0812">Transmembrane</keyword>